<evidence type="ECO:0000313" key="4">
    <source>
        <dbReference type="Proteomes" id="UP000464620"/>
    </source>
</evidence>
<feature type="repeat" description="PPR" evidence="2">
    <location>
        <begin position="112"/>
        <end position="146"/>
    </location>
</feature>
<dbReference type="NCBIfam" id="TIGR00756">
    <property type="entry name" value="PPR"/>
    <property type="match status" value="1"/>
</dbReference>
<dbReference type="PANTHER" id="PTHR47926">
    <property type="entry name" value="PENTATRICOPEPTIDE REPEAT-CONTAINING PROTEIN"/>
    <property type="match status" value="1"/>
</dbReference>
<proteinExistence type="predicted"/>
<dbReference type="AlphaFoldDB" id="A0A6B9V8R3"/>
<dbReference type="InterPro" id="IPR011990">
    <property type="entry name" value="TPR-like_helical_dom_sf"/>
</dbReference>
<organism evidence="3 4">
    <name type="scientific">Arachis hypogaea</name>
    <name type="common">Peanut</name>
    <dbReference type="NCBI Taxonomy" id="3818"/>
    <lineage>
        <taxon>Eukaryota</taxon>
        <taxon>Viridiplantae</taxon>
        <taxon>Streptophyta</taxon>
        <taxon>Embryophyta</taxon>
        <taxon>Tracheophyta</taxon>
        <taxon>Spermatophyta</taxon>
        <taxon>Magnoliopsida</taxon>
        <taxon>eudicotyledons</taxon>
        <taxon>Gunneridae</taxon>
        <taxon>Pentapetalae</taxon>
        <taxon>rosids</taxon>
        <taxon>fabids</taxon>
        <taxon>Fabales</taxon>
        <taxon>Fabaceae</taxon>
        <taxon>Papilionoideae</taxon>
        <taxon>50 kb inversion clade</taxon>
        <taxon>dalbergioids sensu lato</taxon>
        <taxon>Dalbergieae</taxon>
        <taxon>Pterocarpus clade</taxon>
        <taxon>Arachis</taxon>
    </lineage>
</organism>
<evidence type="ECO:0000313" key="3">
    <source>
        <dbReference type="EMBL" id="QHN77304.1"/>
    </source>
</evidence>
<dbReference type="Proteomes" id="UP000464620">
    <property type="component" value="Chromosome B09"/>
</dbReference>
<dbReference type="Pfam" id="PF01535">
    <property type="entry name" value="PPR"/>
    <property type="match status" value="4"/>
</dbReference>
<name>A0A6B9V8R3_ARAHY</name>
<evidence type="ECO:0000256" key="1">
    <source>
        <dbReference type="ARBA" id="ARBA00022737"/>
    </source>
</evidence>
<keyword evidence="1" id="KW-0677">Repeat</keyword>
<sequence>MAKVVHAHYISSYGFLACATIDLYATASNAPVAQRLFHQLHPRQSHLSTYNSIISMYSRQGNVEFGTLFHSCMIKASFMSNPFCQGAFIDLYAKYSFLCHASAIFDTAVLLDTVSWMASISGYVRAGLPQDTLQVFDKMQIACCFPDQVIFVTVLNALVNLVKLDIACKLFRDMHTRNVVAWNAMISGYDKRSHHKEAIVFFLEIRKCENGGKRSKKHKTSSKEEKKKFWACHLVPGRGTPSIGVVRQANETEKYCLTQHNGRATWSSRRATWSLGSQDLKEGVPLGVLGMTHQA</sequence>
<dbReference type="PROSITE" id="PS51257">
    <property type="entry name" value="PROKAR_LIPOPROTEIN"/>
    <property type="match status" value="1"/>
</dbReference>
<dbReference type="InterPro" id="IPR046960">
    <property type="entry name" value="PPR_At4g14850-like_plant"/>
</dbReference>
<dbReference type="EMBL" id="CP031001">
    <property type="protein sequence ID" value="QHN77304.1"/>
    <property type="molecule type" value="Genomic_DNA"/>
</dbReference>
<dbReference type="InterPro" id="IPR002885">
    <property type="entry name" value="PPR_rpt"/>
</dbReference>
<dbReference type="GO" id="GO:0003723">
    <property type="term" value="F:RNA binding"/>
    <property type="evidence" value="ECO:0007669"/>
    <property type="project" value="InterPro"/>
</dbReference>
<dbReference type="PANTHER" id="PTHR47926:SF382">
    <property type="entry name" value="PENTACOTRIPEPTIDE-REPEAT REGION OF PRORP DOMAIN-CONTAINING PROTEIN"/>
    <property type="match status" value="1"/>
</dbReference>
<accession>A0A6B9V8R3</accession>
<protein>
    <submittedName>
        <fullName evidence="3">Pentatricopeptide repeat-containing protein</fullName>
    </submittedName>
</protein>
<reference evidence="3 4" key="1">
    <citation type="submission" date="2020-01" db="EMBL/GenBank/DDBJ databases">
        <title>Genome sequence of Arachis hypogaea, cultivar Shitouqi.</title>
        <authorList>
            <person name="Zhuang W."/>
            <person name="Chen H."/>
            <person name="Varshney R."/>
            <person name="Wang D."/>
            <person name="Ming R."/>
        </authorList>
    </citation>
    <scope>NUCLEOTIDE SEQUENCE [LARGE SCALE GENOMIC DNA]</scope>
    <source>
        <tissue evidence="3">Young leaf</tissue>
    </source>
</reference>
<dbReference type="Gene3D" id="1.25.40.10">
    <property type="entry name" value="Tetratricopeptide repeat domain"/>
    <property type="match status" value="2"/>
</dbReference>
<evidence type="ECO:0000256" key="2">
    <source>
        <dbReference type="PROSITE-ProRule" id="PRU00708"/>
    </source>
</evidence>
<dbReference type="PROSITE" id="PS51375">
    <property type="entry name" value="PPR"/>
    <property type="match status" value="1"/>
</dbReference>
<dbReference type="GO" id="GO:0009451">
    <property type="term" value="P:RNA modification"/>
    <property type="evidence" value="ECO:0007669"/>
    <property type="project" value="InterPro"/>
</dbReference>
<gene>
    <name evidence="3" type="ORF">DS421_19g651460</name>
</gene>